<organism evidence="2 3">
    <name type="scientific">Phialocephala subalpina</name>
    <dbReference type="NCBI Taxonomy" id="576137"/>
    <lineage>
        <taxon>Eukaryota</taxon>
        <taxon>Fungi</taxon>
        <taxon>Dikarya</taxon>
        <taxon>Ascomycota</taxon>
        <taxon>Pezizomycotina</taxon>
        <taxon>Leotiomycetes</taxon>
        <taxon>Helotiales</taxon>
        <taxon>Mollisiaceae</taxon>
        <taxon>Phialocephala</taxon>
        <taxon>Phialocephala fortinii species complex</taxon>
    </lineage>
</organism>
<dbReference type="Proteomes" id="UP000184330">
    <property type="component" value="Unassembled WGS sequence"/>
</dbReference>
<feature type="region of interest" description="Disordered" evidence="1">
    <location>
        <begin position="1"/>
        <end position="20"/>
    </location>
</feature>
<evidence type="ECO:0000256" key="1">
    <source>
        <dbReference type="SAM" id="MobiDB-lite"/>
    </source>
</evidence>
<accession>A0A1L7WSG7</accession>
<reference evidence="2 3" key="1">
    <citation type="submission" date="2016-03" db="EMBL/GenBank/DDBJ databases">
        <authorList>
            <person name="Ploux O."/>
        </authorList>
    </citation>
    <scope>NUCLEOTIDE SEQUENCE [LARGE SCALE GENOMIC DNA]</scope>
    <source>
        <strain evidence="2 3">UAMH 11012</strain>
    </source>
</reference>
<dbReference type="EMBL" id="FJOG01000007">
    <property type="protein sequence ID" value="CZR55720.1"/>
    <property type="molecule type" value="Genomic_DNA"/>
</dbReference>
<feature type="region of interest" description="Disordered" evidence="1">
    <location>
        <begin position="171"/>
        <end position="217"/>
    </location>
</feature>
<keyword evidence="3" id="KW-1185">Reference proteome</keyword>
<evidence type="ECO:0000313" key="3">
    <source>
        <dbReference type="Proteomes" id="UP000184330"/>
    </source>
</evidence>
<dbReference type="AlphaFoldDB" id="A0A1L7WSG7"/>
<evidence type="ECO:0000313" key="2">
    <source>
        <dbReference type="EMBL" id="CZR55720.1"/>
    </source>
</evidence>
<proteinExistence type="predicted"/>
<protein>
    <submittedName>
        <fullName evidence="2">Uncharacterized protein</fullName>
    </submittedName>
</protein>
<feature type="compositionally biased region" description="Basic and acidic residues" evidence="1">
    <location>
        <begin position="183"/>
        <end position="192"/>
    </location>
</feature>
<sequence length="217" mass="24438">MASNSEHSLPAAAPQPPKREFLSGRITEMPYISAEMIGKLQEEQLHWLVEMLAQEVSDFNKTKKSLHHYLAAFMHHERALCAERSYSQSLNFTIQGLRAELEAEKLKHLPVEENQYFNDFDVGFTLDTPTTHEPLMAEANVAEAEVKSPDSISNKELGALLAVDAAILGLSTPPNEDWSSEPATHKEKDKIQGVRSGQKKRKFDAIDMNEPNKRLKQ</sequence>
<dbReference type="OrthoDB" id="10618247at2759"/>
<gene>
    <name evidence="2" type="ORF">PAC_05608</name>
</gene>
<name>A0A1L7WSG7_9HELO</name>